<dbReference type="AlphaFoldDB" id="A0A9Q0RK82"/>
<protein>
    <submittedName>
        <fullName evidence="1">Uncharacterized protein</fullName>
    </submittedName>
</protein>
<gene>
    <name evidence="1" type="ORF">RDWZM_008307</name>
</gene>
<dbReference type="EMBL" id="JAPWDV010000003">
    <property type="protein sequence ID" value="KAJ6217150.1"/>
    <property type="molecule type" value="Genomic_DNA"/>
</dbReference>
<organism evidence="1 2">
    <name type="scientific">Blomia tropicalis</name>
    <name type="common">Mite</name>
    <dbReference type="NCBI Taxonomy" id="40697"/>
    <lineage>
        <taxon>Eukaryota</taxon>
        <taxon>Metazoa</taxon>
        <taxon>Ecdysozoa</taxon>
        <taxon>Arthropoda</taxon>
        <taxon>Chelicerata</taxon>
        <taxon>Arachnida</taxon>
        <taxon>Acari</taxon>
        <taxon>Acariformes</taxon>
        <taxon>Sarcoptiformes</taxon>
        <taxon>Astigmata</taxon>
        <taxon>Glycyphagoidea</taxon>
        <taxon>Echimyopodidae</taxon>
        <taxon>Blomia</taxon>
    </lineage>
</organism>
<reference evidence="1" key="1">
    <citation type="submission" date="2022-12" db="EMBL/GenBank/DDBJ databases">
        <title>Genome assemblies of Blomia tropicalis.</title>
        <authorList>
            <person name="Cui Y."/>
        </authorList>
    </citation>
    <scope>NUCLEOTIDE SEQUENCE</scope>
    <source>
        <tissue evidence="1">Adult mites</tissue>
    </source>
</reference>
<accession>A0A9Q0RK82</accession>
<comment type="caution">
    <text evidence="1">The sequence shown here is derived from an EMBL/GenBank/DDBJ whole genome shotgun (WGS) entry which is preliminary data.</text>
</comment>
<keyword evidence="2" id="KW-1185">Reference proteome</keyword>
<proteinExistence type="predicted"/>
<dbReference type="Proteomes" id="UP001142055">
    <property type="component" value="Chromosome 3"/>
</dbReference>
<evidence type="ECO:0000313" key="2">
    <source>
        <dbReference type="Proteomes" id="UP001142055"/>
    </source>
</evidence>
<evidence type="ECO:0000313" key="1">
    <source>
        <dbReference type="EMBL" id="KAJ6217150.1"/>
    </source>
</evidence>
<sequence length="78" mass="8752">IETPKKKKKRVTNKNVILAGLSHIVPSGRARFVSRISLDNSICHWQCLAIINAPYSENDDDDDDEYGDNNMASCFRVG</sequence>
<feature type="non-terminal residue" evidence="1">
    <location>
        <position position="1"/>
    </location>
</feature>
<name>A0A9Q0RK82_BLOTA</name>